<keyword evidence="1 5" id="KW-0963">Cytoplasm</keyword>
<dbReference type="PANTHER" id="PTHR33692:SF1">
    <property type="entry name" value="RIBOSOME MATURATION FACTOR RIMM"/>
    <property type="match status" value="1"/>
</dbReference>
<keyword evidence="3 5" id="KW-0698">rRNA processing</keyword>
<sequence length="173" mass="19457">MENKMYTVGRIVNTHGIRGETKVISSTDFPELRFEKGSVLHILQPGERVPAATVEVERARMQKNTYIVKFKQFDNINDVEKFKGALLKITASQQAELPQNEYYFHEIVGCKVLTEDGEELGTVSEILTPGANDVWVVQRPAGKPVLLPVIDEVVLNVDVQNRKITVHLMEGLI</sequence>
<dbReference type="RefSeq" id="WP_371753305.1">
    <property type="nucleotide sequence ID" value="NZ_JAYJLD010000006.1"/>
</dbReference>
<evidence type="ECO:0000313" key="9">
    <source>
        <dbReference type="Proteomes" id="UP001310386"/>
    </source>
</evidence>
<gene>
    <name evidence="5 8" type="primary">rimM</name>
    <name evidence="8" type="ORF">VF724_05890</name>
</gene>
<evidence type="ECO:0000256" key="1">
    <source>
        <dbReference type="ARBA" id="ARBA00022490"/>
    </source>
</evidence>
<dbReference type="Gene3D" id="2.40.30.60">
    <property type="entry name" value="RimM"/>
    <property type="match status" value="1"/>
</dbReference>
<organism evidence="8 9">
    <name type="scientific">Ferviditalea candida</name>
    <dbReference type="NCBI Taxonomy" id="3108399"/>
    <lineage>
        <taxon>Bacteria</taxon>
        <taxon>Bacillati</taxon>
        <taxon>Bacillota</taxon>
        <taxon>Bacilli</taxon>
        <taxon>Bacillales</taxon>
        <taxon>Paenibacillaceae</taxon>
        <taxon>Ferviditalea</taxon>
    </lineage>
</organism>
<evidence type="ECO:0000259" key="6">
    <source>
        <dbReference type="Pfam" id="PF01782"/>
    </source>
</evidence>
<dbReference type="NCBIfam" id="TIGR02273">
    <property type="entry name" value="16S_RimM"/>
    <property type="match status" value="1"/>
</dbReference>
<evidence type="ECO:0000259" key="7">
    <source>
        <dbReference type="Pfam" id="PF05239"/>
    </source>
</evidence>
<comment type="subunit">
    <text evidence="5">Binds ribosomal protein uS19.</text>
</comment>
<dbReference type="SUPFAM" id="SSF50346">
    <property type="entry name" value="PRC-barrel domain"/>
    <property type="match status" value="1"/>
</dbReference>
<dbReference type="InterPro" id="IPR027275">
    <property type="entry name" value="PRC-brl_dom"/>
</dbReference>
<keyword evidence="2 5" id="KW-0690">Ribosome biogenesis</keyword>
<accession>A0ABU5ZH62</accession>
<dbReference type="Gene3D" id="2.30.30.240">
    <property type="entry name" value="PRC-barrel domain"/>
    <property type="match status" value="1"/>
</dbReference>
<dbReference type="SUPFAM" id="SSF50447">
    <property type="entry name" value="Translation proteins"/>
    <property type="match status" value="1"/>
</dbReference>
<reference evidence="8" key="1">
    <citation type="submission" date="2023-12" db="EMBL/GenBank/DDBJ databases">
        <title>Fervidustalea candida gen. nov., sp. nov., a novel member of the family Paenibacillaceae isolated from a geothermal area.</title>
        <authorList>
            <person name="Li W.-J."/>
            <person name="Jiao J.-Y."/>
            <person name="Chen Y."/>
        </authorList>
    </citation>
    <scope>NUCLEOTIDE SEQUENCE</scope>
    <source>
        <strain evidence="8">SYSU GA230002</strain>
    </source>
</reference>
<dbReference type="InterPro" id="IPR002676">
    <property type="entry name" value="RimM_N"/>
</dbReference>
<feature type="domain" description="RimM N-terminal" evidence="6">
    <location>
        <begin position="7"/>
        <end position="92"/>
    </location>
</feature>
<evidence type="ECO:0000256" key="4">
    <source>
        <dbReference type="ARBA" id="ARBA00023186"/>
    </source>
</evidence>
<dbReference type="Pfam" id="PF05239">
    <property type="entry name" value="PRC"/>
    <property type="match status" value="1"/>
</dbReference>
<evidence type="ECO:0000256" key="5">
    <source>
        <dbReference type="HAMAP-Rule" id="MF_00014"/>
    </source>
</evidence>
<name>A0ABU5ZH62_9BACL</name>
<comment type="subcellular location">
    <subcellularLocation>
        <location evidence="5">Cytoplasm</location>
    </subcellularLocation>
</comment>
<comment type="domain">
    <text evidence="5">The PRC barrel domain binds ribosomal protein uS19.</text>
</comment>
<dbReference type="Pfam" id="PF01782">
    <property type="entry name" value="RimM"/>
    <property type="match status" value="1"/>
</dbReference>
<dbReference type="HAMAP" id="MF_00014">
    <property type="entry name" value="Ribosome_mat_RimM"/>
    <property type="match status" value="1"/>
</dbReference>
<comment type="function">
    <text evidence="5">An accessory protein needed during the final step in the assembly of 30S ribosomal subunit, possibly for assembly of the head region. Essential for efficient processing of 16S rRNA. May be needed both before and after RbfA during the maturation of 16S rRNA. It has affinity for free ribosomal 30S subunits but not for 70S ribosomes.</text>
</comment>
<evidence type="ECO:0000256" key="3">
    <source>
        <dbReference type="ARBA" id="ARBA00022552"/>
    </source>
</evidence>
<dbReference type="EMBL" id="JAYJLD010000006">
    <property type="protein sequence ID" value="MEB3101192.1"/>
    <property type="molecule type" value="Genomic_DNA"/>
</dbReference>
<feature type="domain" description="PRC-barrel" evidence="7">
    <location>
        <begin position="100"/>
        <end position="172"/>
    </location>
</feature>
<comment type="caution">
    <text evidence="8">The sequence shown here is derived from an EMBL/GenBank/DDBJ whole genome shotgun (WGS) entry which is preliminary data.</text>
</comment>
<protein>
    <recommendedName>
        <fullName evidence="5">Ribosome maturation factor RimM</fullName>
    </recommendedName>
</protein>
<dbReference type="InterPro" id="IPR009000">
    <property type="entry name" value="Transl_B-barrel_sf"/>
</dbReference>
<dbReference type="Proteomes" id="UP001310386">
    <property type="component" value="Unassembled WGS sequence"/>
</dbReference>
<keyword evidence="4 5" id="KW-0143">Chaperone</keyword>
<dbReference type="InterPro" id="IPR036976">
    <property type="entry name" value="RimM_N_sf"/>
</dbReference>
<comment type="similarity">
    <text evidence="5">Belongs to the RimM family.</text>
</comment>
<evidence type="ECO:0000256" key="2">
    <source>
        <dbReference type="ARBA" id="ARBA00022517"/>
    </source>
</evidence>
<proteinExistence type="inferred from homology"/>
<keyword evidence="9" id="KW-1185">Reference proteome</keyword>
<dbReference type="InterPro" id="IPR011961">
    <property type="entry name" value="RimM"/>
</dbReference>
<dbReference type="InterPro" id="IPR011033">
    <property type="entry name" value="PRC_barrel-like_sf"/>
</dbReference>
<dbReference type="PANTHER" id="PTHR33692">
    <property type="entry name" value="RIBOSOME MATURATION FACTOR RIMM"/>
    <property type="match status" value="1"/>
</dbReference>
<evidence type="ECO:0000313" key="8">
    <source>
        <dbReference type="EMBL" id="MEB3101192.1"/>
    </source>
</evidence>